<dbReference type="OrthoDB" id="5981700at2759"/>
<evidence type="ECO:0000256" key="7">
    <source>
        <dbReference type="ARBA" id="ARBA00023170"/>
    </source>
</evidence>
<name>A0A3M6V382_POCDA</name>
<evidence type="ECO:0000313" key="13">
    <source>
        <dbReference type="EMBL" id="RMX60320.1"/>
    </source>
</evidence>
<accession>A0A3M6V382</accession>
<dbReference type="Proteomes" id="UP000275408">
    <property type="component" value="Unassembled WGS sequence"/>
</dbReference>
<evidence type="ECO:0000256" key="4">
    <source>
        <dbReference type="ARBA" id="ARBA00022989"/>
    </source>
</evidence>
<comment type="similarity">
    <text evidence="10">Belongs to the G-protein coupled receptor 1 family.</text>
</comment>
<dbReference type="Gene3D" id="1.20.1070.10">
    <property type="entry name" value="Rhodopsin 7-helix transmembrane proteins"/>
    <property type="match status" value="1"/>
</dbReference>
<dbReference type="PRINTS" id="PR00237">
    <property type="entry name" value="GPCRRHODOPSN"/>
</dbReference>
<dbReference type="PANTHER" id="PTHR24246:SF27">
    <property type="entry name" value="ADENOSINE RECEPTOR, ISOFORM A"/>
    <property type="match status" value="1"/>
</dbReference>
<organism evidence="13 14">
    <name type="scientific">Pocillopora damicornis</name>
    <name type="common">Cauliflower coral</name>
    <name type="synonym">Millepora damicornis</name>
    <dbReference type="NCBI Taxonomy" id="46731"/>
    <lineage>
        <taxon>Eukaryota</taxon>
        <taxon>Metazoa</taxon>
        <taxon>Cnidaria</taxon>
        <taxon>Anthozoa</taxon>
        <taxon>Hexacorallia</taxon>
        <taxon>Scleractinia</taxon>
        <taxon>Astrocoeniina</taxon>
        <taxon>Pocilloporidae</taxon>
        <taxon>Pocillopora</taxon>
    </lineage>
</organism>
<dbReference type="InterPro" id="IPR000276">
    <property type="entry name" value="GPCR_Rhodpsn"/>
</dbReference>
<evidence type="ECO:0000256" key="8">
    <source>
        <dbReference type="ARBA" id="ARBA00023180"/>
    </source>
</evidence>
<keyword evidence="4 11" id="KW-1133">Transmembrane helix</keyword>
<reference evidence="13 14" key="1">
    <citation type="journal article" date="2018" name="Sci. Rep.">
        <title>Comparative analysis of the Pocillopora damicornis genome highlights role of immune system in coral evolution.</title>
        <authorList>
            <person name="Cunning R."/>
            <person name="Bay R.A."/>
            <person name="Gillette P."/>
            <person name="Baker A.C."/>
            <person name="Traylor-Knowles N."/>
        </authorList>
    </citation>
    <scope>NUCLEOTIDE SEQUENCE [LARGE SCALE GENOMIC DNA]</scope>
    <source>
        <strain evidence="13">RSMAS</strain>
        <tissue evidence="13">Whole animal</tissue>
    </source>
</reference>
<evidence type="ECO:0000256" key="2">
    <source>
        <dbReference type="ARBA" id="ARBA00022475"/>
    </source>
</evidence>
<evidence type="ECO:0000256" key="3">
    <source>
        <dbReference type="ARBA" id="ARBA00022692"/>
    </source>
</evidence>
<dbReference type="AlphaFoldDB" id="A0A3M6V382"/>
<evidence type="ECO:0000256" key="1">
    <source>
        <dbReference type="ARBA" id="ARBA00004651"/>
    </source>
</evidence>
<dbReference type="PANTHER" id="PTHR24246">
    <property type="entry name" value="OLFACTORY RECEPTOR AND ADENOSINE RECEPTOR"/>
    <property type="match status" value="1"/>
</dbReference>
<feature type="transmembrane region" description="Helical" evidence="11">
    <location>
        <begin position="161"/>
        <end position="182"/>
    </location>
</feature>
<dbReference type="PROSITE" id="PS00237">
    <property type="entry name" value="G_PROTEIN_RECEP_F1_1"/>
    <property type="match status" value="1"/>
</dbReference>
<dbReference type="PROSITE" id="PS50262">
    <property type="entry name" value="G_PROTEIN_RECEP_F1_2"/>
    <property type="match status" value="1"/>
</dbReference>
<feature type="transmembrane region" description="Helical" evidence="11">
    <location>
        <begin position="132"/>
        <end position="155"/>
    </location>
</feature>
<keyword evidence="2" id="KW-1003">Cell membrane</keyword>
<dbReference type="EMBL" id="RCHS01000192">
    <property type="protein sequence ID" value="RMX60320.1"/>
    <property type="molecule type" value="Genomic_DNA"/>
</dbReference>
<dbReference type="OMA" id="LRINIAW"/>
<sequence length="301" mass="33998">MGENCTQTLTTAFTGVLVAINAVSGILSVTGNSITLLALYRTPSLKKNTSNFLIASLAFADLTMGLFANSLYVALCGFVSLQEVQELKNAETAVWLLTTTASTFNLCFVAVDRYIAILHPLHYRETITKKRILWAAICMWVFAILFSTISFYLSYNDLPKLWIIGSIVTFFLPLTVLLFCYLRVYNVAKAQNSWWKRHRTFNRPVRAAEELKHRKAAVTFAIITSLFIALFLPTLVVNFLAILLRGHCHRLRINIAWFWVAAISYSSSAINPWIYAVRMTDFRRAIKQTLCSKGVNTSRSV</sequence>
<keyword evidence="5 10" id="KW-0297">G-protein coupled receptor</keyword>
<dbReference type="GO" id="GO:0005886">
    <property type="term" value="C:plasma membrane"/>
    <property type="evidence" value="ECO:0007669"/>
    <property type="project" value="UniProtKB-SubCell"/>
</dbReference>
<dbReference type="SUPFAM" id="SSF81321">
    <property type="entry name" value="Family A G protein-coupled receptor-like"/>
    <property type="match status" value="1"/>
</dbReference>
<feature type="transmembrane region" description="Helical" evidence="11">
    <location>
        <begin position="52"/>
        <end position="81"/>
    </location>
</feature>
<evidence type="ECO:0000256" key="5">
    <source>
        <dbReference type="ARBA" id="ARBA00023040"/>
    </source>
</evidence>
<evidence type="ECO:0000256" key="10">
    <source>
        <dbReference type="RuleBase" id="RU000688"/>
    </source>
</evidence>
<keyword evidence="6 11" id="KW-0472">Membrane</keyword>
<proteinExistence type="inferred from homology"/>
<feature type="transmembrane region" description="Helical" evidence="11">
    <location>
        <begin position="256"/>
        <end position="277"/>
    </location>
</feature>
<evidence type="ECO:0000256" key="9">
    <source>
        <dbReference type="ARBA" id="ARBA00023224"/>
    </source>
</evidence>
<dbReference type="InterPro" id="IPR017452">
    <property type="entry name" value="GPCR_Rhodpsn_7TM"/>
</dbReference>
<comment type="caution">
    <text evidence="13">The sequence shown here is derived from an EMBL/GenBank/DDBJ whole genome shotgun (WGS) entry which is preliminary data.</text>
</comment>
<comment type="subcellular location">
    <subcellularLocation>
        <location evidence="1">Cell membrane</location>
        <topology evidence="1">Multi-pass membrane protein</topology>
    </subcellularLocation>
</comment>
<dbReference type="STRING" id="46731.A0A3M6V382"/>
<protein>
    <recommendedName>
        <fullName evidence="12">G-protein coupled receptors family 1 profile domain-containing protein</fullName>
    </recommendedName>
</protein>
<gene>
    <name evidence="13" type="ORF">pdam_00018794</name>
</gene>
<dbReference type="GO" id="GO:0004930">
    <property type="term" value="F:G protein-coupled receptor activity"/>
    <property type="evidence" value="ECO:0007669"/>
    <property type="project" value="UniProtKB-KW"/>
</dbReference>
<feature type="transmembrane region" description="Helical" evidence="11">
    <location>
        <begin position="93"/>
        <end position="111"/>
    </location>
</feature>
<evidence type="ECO:0000256" key="6">
    <source>
        <dbReference type="ARBA" id="ARBA00023136"/>
    </source>
</evidence>
<keyword evidence="14" id="KW-1185">Reference proteome</keyword>
<keyword evidence="8" id="KW-0325">Glycoprotein</keyword>
<dbReference type="Pfam" id="PF00001">
    <property type="entry name" value="7tm_1"/>
    <property type="match status" value="2"/>
</dbReference>
<keyword evidence="9 10" id="KW-0807">Transducer</keyword>
<feature type="transmembrane region" description="Helical" evidence="11">
    <location>
        <begin position="216"/>
        <end position="244"/>
    </location>
</feature>
<feature type="domain" description="G-protein coupled receptors family 1 profile" evidence="12">
    <location>
        <begin position="31"/>
        <end position="275"/>
    </location>
</feature>
<keyword evidence="7 10" id="KW-0675">Receptor</keyword>
<keyword evidence="3 10" id="KW-0812">Transmembrane</keyword>
<dbReference type="SMART" id="SM01381">
    <property type="entry name" value="7TM_GPCR_Srsx"/>
    <property type="match status" value="1"/>
</dbReference>
<evidence type="ECO:0000259" key="12">
    <source>
        <dbReference type="PROSITE" id="PS50262"/>
    </source>
</evidence>
<evidence type="ECO:0000256" key="11">
    <source>
        <dbReference type="SAM" id="Phobius"/>
    </source>
</evidence>
<evidence type="ECO:0000313" key="14">
    <source>
        <dbReference type="Proteomes" id="UP000275408"/>
    </source>
</evidence>
<feature type="transmembrane region" description="Helical" evidence="11">
    <location>
        <begin position="12"/>
        <end position="40"/>
    </location>
</feature>